<evidence type="ECO:0000259" key="2">
    <source>
        <dbReference type="Pfam" id="PF00857"/>
    </source>
</evidence>
<dbReference type="InterPro" id="IPR000868">
    <property type="entry name" value="Isochorismatase-like_dom"/>
</dbReference>
<dbReference type="EMBL" id="RBZV01000007">
    <property type="protein sequence ID" value="RKP46381.1"/>
    <property type="molecule type" value="Genomic_DNA"/>
</dbReference>
<dbReference type="RefSeq" id="WP_121279161.1">
    <property type="nucleotide sequence ID" value="NZ_RBZV01000007.1"/>
</dbReference>
<reference evidence="3 4" key="1">
    <citation type="submission" date="2018-10" db="EMBL/GenBank/DDBJ databases">
        <title>Paraburkholderia sp. 7MK8-2, isolated from soil.</title>
        <authorList>
            <person name="Gao Z.-H."/>
            <person name="Qiu L.-H."/>
        </authorList>
    </citation>
    <scope>NUCLEOTIDE SEQUENCE [LARGE SCALE GENOMIC DNA]</scope>
    <source>
        <strain evidence="3 4">7MK8-2</strain>
    </source>
</reference>
<feature type="domain" description="Isochorismatase-like" evidence="2">
    <location>
        <begin position="11"/>
        <end position="183"/>
    </location>
</feature>
<name>A0A494X9P2_9BURK</name>
<sequence>MPVTSFNPRVALVAIDLQNGIVSLPVAPVPSAQVVANTASLANTFRALGLPVIFVRTSYAPDGQVALKTRTDVPPSPPNLDPSWSELAPGLGVLPSDIVVTKHQWGAFTGTDLDVQLRRRGITDIVLTGIATNIGVESTARQAYENDYNIAIASDAVSTLSADAQTFALKVIFPMIAQVDTTANIQAALNALGTSGGSYSKAA</sequence>
<dbReference type="InterPro" id="IPR036380">
    <property type="entry name" value="Isochorismatase-like_sf"/>
</dbReference>
<dbReference type="InterPro" id="IPR050272">
    <property type="entry name" value="Isochorismatase-like_hydrls"/>
</dbReference>
<comment type="caution">
    <text evidence="3">The sequence shown here is derived from an EMBL/GenBank/DDBJ whole genome shotgun (WGS) entry which is preliminary data.</text>
</comment>
<evidence type="ECO:0000313" key="4">
    <source>
        <dbReference type="Proteomes" id="UP000280434"/>
    </source>
</evidence>
<dbReference type="AlphaFoldDB" id="A0A494X9P2"/>
<dbReference type="CDD" id="cd00431">
    <property type="entry name" value="cysteine_hydrolases"/>
    <property type="match status" value="1"/>
</dbReference>
<keyword evidence="1" id="KW-0378">Hydrolase</keyword>
<evidence type="ECO:0000256" key="1">
    <source>
        <dbReference type="ARBA" id="ARBA00022801"/>
    </source>
</evidence>
<dbReference type="Pfam" id="PF00857">
    <property type="entry name" value="Isochorismatase"/>
    <property type="match status" value="1"/>
</dbReference>
<protein>
    <submittedName>
        <fullName evidence="3">Isochorismatase family protein</fullName>
    </submittedName>
</protein>
<keyword evidence="4" id="KW-1185">Reference proteome</keyword>
<dbReference type="Gene3D" id="3.40.50.850">
    <property type="entry name" value="Isochorismatase-like"/>
    <property type="match status" value="1"/>
</dbReference>
<accession>A0A494X9P2</accession>
<dbReference type="GO" id="GO:0016787">
    <property type="term" value="F:hydrolase activity"/>
    <property type="evidence" value="ECO:0007669"/>
    <property type="project" value="UniProtKB-KW"/>
</dbReference>
<proteinExistence type="predicted"/>
<dbReference type="OrthoDB" id="9781985at2"/>
<dbReference type="SUPFAM" id="SSF52499">
    <property type="entry name" value="Isochorismatase-like hydrolases"/>
    <property type="match status" value="1"/>
</dbReference>
<dbReference type="PANTHER" id="PTHR43540">
    <property type="entry name" value="PEROXYUREIDOACRYLATE/UREIDOACRYLATE AMIDOHYDROLASE-RELATED"/>
    <property type="match status" value="1"/>
</dbReference>
<gene>
    <name evidence="3" type="ORF">D7S89_17240</name>
</gene>
<dbReference type="PANTHER" id="PTHR43540:SF7">
    <property type="entry name" value="ISOCHORISMATASE FAMILY PROTEIN YECD"/>
    <property type="match status" value="1"/>
</dbReference>
<evidence type="ECO:0000313" key="3">
    <source>
        <dbReference type="EMBL" id="RKP46381.1"/>
    </source>
</evidence>
<dbReference type="Proteomes" id="UP000280434">
    <property type="component" value="Unassembled WGS sequence"/>
</dbReference>
<organism evidence="3 4">
    <name type="scientific">Trinickia fusca</name>
    <dbReference type="NCBI Taxonomy" id="2419777"/>
    <lineage>
        <taxon>Bacteria</taxon>
        <taxon>Pseudomonadati</taxon>
        <taxon>Pseudomonadota</taxon>
        <taxon>Betaproteobacteria</taxon>
        <taxon>Burkholderiales</taxon>
        <taxon>Burkholderiaceae</taxon>
        <taxon>Trinickia</taxon>
    </lineage>
</organism>